<protein>
    <recommendedName>
        <fullName evidence="1">KAP NTPase domain-containing protein</fullName>
    </recommendedName>
</protein>
<proteinExistence type="predicted"/>
<accession>A0A344SFH3</accession>
<dbReference type="EMBL" id="CP030219">
    <property type="protein sequence ID" value="AXD73612.1"/>
    <property type="molecule type" value="Genomic_DNA"/>
</dbReference>
<dbReference type="Gene3D" id="3.40.50.300">
    <property type="entry name" value="P-loop containing nucleotide triphosphate hydrolases"/>
    <property type="match status" value="1"/>
</dbReference>
<evidence type="ECO:0000313" key="3">
    <source>
        <dbReference type="EMBL" id="MLW01295.1"/>
    </source>
</evidence>
<dbReference type="Pfam" id="PF07693">
    <property type="entry name" value="KAP_NTPase"/>
    <property type="match status" value="1"/>
</dbReference>
<dbReference type="EMBL" id="RVIJ01000012">
    <property type="protein sequence ID" value="MLW01295.1"/>
    <property type="molecule type" value="Genomic_DNA"/>
</dbReference>
<dbReference type="InterPro" id="IPR011646">
    <property type="entry name" value="KAP_P-loop"/>
</dbReference>
<reference evidence="2 4" key="1">
    <citation type="submission" date="2018-06" db="EMBL/GenBank/DDBJ databases">
        <title>Completed Genome Sequences of 32 Strains from Various Serotypes of Salmonella enterica.</title>
        <authorList>
            <person name="Nash J.H.E."/>
            <person name="Robertson J."/>
            <person name="Bessonov K."/>
        </authorList>
    </citation>
    <scope>NUCLEOTIDE SEQUENCE [LARGE SCALE GENOMIC DNA]</scope>
    <source>
        <strain evidence="2 4">SA20021456</strain>
    </source>
</reference>
<dbReference type="RefSeq" id="WP_154807907.1">
    <property type="nucleotide sequence ID" value="NZ_CP030219.1"/>
</dbReference>
<feature type="domain" description="KAP NTPase" evidence="1">
    <location>
        <begin position="5"/>
        <end position="225"/>
    </location>
</feature>
<evidence type="ECO:0000313" key="4">
    <source>
        <dbReference type="Proteomes" id="UP000251994"/>
    </source>
</evidence>
<reference evidence="3" key="2">
    <citation type="submission" date="2018-10" db="EMBL/GenBank/DDBJ databases">
        <authorList>
            <consortium name="PulseNet: The National Subtyping Network for Foodborne Disease Surveillance"/>
            <person name="Tarr C.L."/>
            <person name="Trees E."/>
            <person name="Katz L.S."/>
            <person name="Carleton-Romer H.A."/>
            <person name="Stroika S."/>
            <person name="Kucerova Z."/>
            <person name="Roache K.F."/>
            <person name="Sabol A.L."/>
            <person name="Besser J."/>
            <person name="Gerner-Smidt P."/>
        </authorList>
    </citation>
    <scope>NUCLEOTIDE SEQUENCE [LARGE SCALE GENOMIC DNA]</scope>
    <source>
        <strain evidence="3">PNUSAS038541</strain>
    </source>
</reference>
<sequence length="576" mass="67766">MSKVLKALDAFLKSDNKVLVIKGDWGVGKTFFWNKYYENNINNLSQLAYSYVSLFGKNSLSDLKKEVFHSAKPIKKDRIAQSFQQQTEEASGIYSYIPWLNPKEKIVHRIPFLKPIVRYADNTPILFRATNAISSLEYSLVNNYLVCFDDLERRGNSLSIKEVMGFIDELAQRKNCKIILIFNEETLHHKDDLDIFNTYREKIVDIEIKYCPTIKDNFNHIFLLNTQHHGYILEIMERLGVNNIRFFKKLKQLLLSYDGNLSHADDEIKKDFILRACILCYGYYIPSKKLSYSELKTRLEKGVRYSFTADKENEKNETDEHFDKLIKNFSLRSPIFISEIDFFLNNGYHYNDAELHDLIHKKNHDITTKRLEQKISSAWHLYQDSFKNNDNEFISTLSSILNTELTNIPLNSFDSIVDMLRNFDVNCDEYINNYFVDIDKRIDLSNRRLGYFLGDLRCQDIQERLKETIRKLKESNRNITSIAIDLAQTNGWNPEDINYLNSFSTHDFVIWIKEQENNSVDLVRNGLLKFRNIQNNDPIYEEITNKVIEALKVIALESKINQLRVKNIFKIDINEQ</sequence>
<name>A0A344SFH3_SALER</name>
<dbReference type="Proteomes" id="UP000251994">
    <property type="component" value="Chromosome"/>
</dbReference>
<dbReference type="Proteomes" id="UP000885392">
    <property type="component" value="Unassembled WGS sequence"/>
</dbReference>
<organism evidence="3">
    <name type="scientific">Salmonella enterica</name>
    <name type="common">Salmonella choleraesuis</name>
    <dbReference type="NCBI Taxonomy" id="28901"/>
    <lineage>
        <taxon>Bacteria</taxon>
        <taxon>Pseudomonadati</taxon>
        <taxon>Pseudomonadota</taxon>
        <taxon>Gammaproteobacteria</taxon>
        <taxon>Enterobacterales</taxon>
        <taxon>Enterobacteriaceae</taxon>
        <taxon>Salmonella</taxon>
    </lineage>
</organism>
<dbReference type="AlphaFoldDB" id="A0A344SFH3"/>
<evidence type="ECO:0000313" key="2">
    <source>
        <dbReference type="EMBL" id="AXD73612.1"/>
    </source>
</evidence>
<gene>
    <name evidence="2" type="ORF">CHC34_23435</name>
    <name evidence="3" type="ORF">EAK82_13875</name>
</gene>
<evidence type="ECO:0000259" key="1">
    <source>
        <dbReference type="Pfam" id="PF07693"/>
    </source>
</evidence>
<dbReference type="InterPro" id="IPR027417">
    <property type="entry name" value="P-loop_NTPase"/>
</dbReference>
<dbReference type="SUPFAM" id="SSF52540">
    <property type="entry name" value="P-loop containing nucleoside triphosphate hydrolases"/>
    <property type="match status" value="1"/>
</dbReference>